<name>A0A2I0KWS9_PUNGR</name>
<evidence type="ECO:0000256" key="8">
    <source>
        <dbReference type="SAM" id="Phobius"/>
    </source>
</evidence>
<evidence type="ECO:0000256" key="5">
    <source>
        <dbReference type="ARBA" id="ARBA00022989"/>
    </source>
</evidence>
<evidence type="ECO:0000256" key="2">
    <source>
        <dbReference type="ARBA" id="ARBA00010666"/>
    </source>
</evidence>
<proteinExistence type="inferred from homology"/>
<evidence type="ECO:0000256" key="3">
    <source>
        <dbReference type="ARBA" id="ARBA00022679"/>
    </source>
</evidence>
<keyword evidence="7" id="KW-0325">Glycoprotein</keyword>
<protein>
    <recommendedName>
        <fullName evidence="9">Cas1p 10 TM acyl transferase domain-containing protein</fullName>
    </recommendedName>
</protein>
<evidence type="ECO:0000313" key="11">
    <source>
        <dbReference type="Proteomes" id="UP000233551"/>
    </source>
</evidence>
<keyword evidence="5 8" id="KW-1133">Transmembrane helix</keyword>
<comment type="subcellular location">
    <subcellularLocation>
        <location evidence="1">Membrane</location>
        <topology evidence="1">Multi-pass membrane protein</topology>
    </subcellularLocation>
</comment>
<dbReference type="GO" id="GO:0016407">
    <property type="term" value="F:acetyltransferase activity"/>
    <property type="evidence" value="ECO:0007669"/>
    <property type="project" value="TreeGrafter"/>
</dbReference>
<dbReference type="GO" id="GO:0005794">
    <property type="term" value="C:Golgi apparatus"/>
    <property type="evidence" value="ECO:0007669"/>
    <property type="project" value="UniProtKB-ARBA"/>
</dbReference>
<keyword evidence="3" id="KW-0808">Transferase</keyword>
<dbReference type="GO" id="GO:0016020">
    <property type="term" value="C:membrane"/>
    <property type="evidence" value="ECO:0007669"/>
    <property type="project" value="UniProtKB-SubCell"/>
</dbReference>
<evidence type="ECO:0000256" key="7">
    <source>
        <dbReference type="ARBA" id="ARBA00023180"/>
    </source>
</evidence>
<dbReference type="GO" id="GO:0010411">
    <property type="term" value="P:xyloglucan metabolic process"/>
    <property type="evidence" value="ECO:0007669"/>
    <property type="project" value="TreeGrafter"/>
</dbReference>
<feature type="transmembrane region" description="Helical" evidence="8">
    <location>
        <begin position="78"/>
        <end position="98"/>
    </location>
</feature>
<comment type="similarity">
    <text evidence="2">Belongs to the PC-esterase family. CASD1 subfamily.</text>
</comment>
<gene>
    <name evidence="10" type="ORF">CRG98_006793</name>
</gene>
<evidence type="ECO:0000313" key="10">
    <source>
        <dbReference type="EMBL" id="PKI72813.1"/>
    </source>
</evidence>
<comment type="caution">
    <text evidence="10">The sequence shown here is derived from an EMBL/GenBank/DDBJ whole genome shotgun (WGS) entry which is preliminary data.</text>
</comment>
<keyword evidence="6 8" id="KW-0472">Membrane</keyword>
<dbReference type="EMBL" id="PGOL01000308">
    <property type="protein sequence ID" value="PKI72813.1"/>
    <property type="molecule type" value="Genomic_DNA"/>
</dbReference>
<sequence>WLGKITLETYISQIHIWLRSGIPDGQPKLLLSLIPGYPMLNFMLTTSIYVAISYRLFELTNTLKNAFVPSKDNKRLTNNLITGVVVASILYSLSFVFLKFPRIWV</sequence>
<organism evidence="10 11">
    <name type="scientific">Punica granatum</name>
    <name type="common">Pomegranate</name>
    <dbReference type="NCBI Taxonomy" id="22663"/>
    <lineage>
        <taxon>Eukaryota</taxon>
        <taxon>Viridiplantae</taxon>
        <taxon>Streptophyta</taxon>
        <taxon>Embryophyta</taxon>
        <taxon>Tracheophyta</taxon>
        <taxon>Spermatophyta</taxon>
        <taxon>Magnoliopsida</taxon>
        <taxon>eudicotyledons</taxon>
        <taxon>Gunneridae</taxon>
        <taxon>Pentapetalae</taxon>
        <taxon>rosids</taxon>
        <taxon>malvids</taxon>
        <taxon>Myrtales</taxon>
        <taxon>Lythraceae</taxon>
        <taxon>Punica</taxon>
    </lineage>
</organism>
<dbReference type="Proteomes" id="UP000233551">
    <property type="component" value="Unassembled WGS sequence"/>
</dbReference>
<reference evidence="10 11" key="1">
    <citation type="submission" date="2017-11" db="EMBL/GenBank/DDBJ databases">
        <title>De-novo sequencing of pomegranate (Punica granatum L.) genome.</title>
        <authorList>
            <person name="Akparov Z."/>
            <person name="Amiraslanov A."/>
            <person name="Hajiyeva S."/>
            <person name="Abbasov M."/>
            <person name="Kaur K."/>
            <person name="Hamwieh A."/>
            <person name="Solovyev V."/>
            <person name="Salamov A."/>
            <person name="Braich B."/>
            <person name="Kosarev P."/>
            <person name="Mahmoud A."/>
            <person name="Hajiyev E."/>
            <person name="Babayeva S."/>
            <person name="Izzatullayeva V."/>
            <person name="Mammadov A."/>
            <person name="Mammadov A."/>
            <person name="Sharifova S."/>
            <person name="Ojaghi J."/>
            <person name="Eynullazada K."/>
            <person name="Bayramov B."/>
            <person name="Abdulazimova A."/>
            <person name="Shahmuradov I."/>
        </authorList>
    </citation>
    <scope>NUCLEOTIDE SEQUENCE [LARGE SCALE GENOMIC DNA]</scope>
    <source>
        <strain evidence="11">cv. AG2017</strain>
        <tissue evidence="10">Leaf</tissue>
    </source>
</reference>
<keyword evidence="4 8" id="KW-0812">Transmembrane</keyword>
<feature type="non-terminal residue" evidence="10">
    <location>
        <position position="1"/>
    </location>
</feature>
<feature type="transmembrane region" description="Helical" evidence="8">
    <location>
        <begin position="37"/>
        <end position="57"/>
    </location>
</feature>
<evidence type="ECO:0000259" key="9">
    <source>
        <dbReference type="Pfam" id="PF07779"/>
    </source>
</evidence>
<dbReference type="InterPro" id="IPR012419">
    <property type="entry name" value="Cas1_AcylTrans_dom"/>
</dbReference>
<evidence type="ECO:0000256" key="4">
    <source>
        <dbReference type="ARBA" id="ARBA00022692"/>
    </source>
</evidence>
<dbReference type="GO" id="GO:0009834">
    <property type="term" value="P:plant-type secondary cell wall biogenesis"/>
    <property type="evidence" value="ECO:0007669"/>
    <property type="project" value="TreeGrafter"/>
</dbReference>
<keyword evidence="11" id="KW-1185">Reference proteome</keyword>
<evidence type="ECO:0000256" key="1">
    <source>
        <dbReference type="ARBA" id="ARBA00004141"/>
    </source>
</evidence>
<accession>A0A2I0KWS9</accession>
<dbReference type="GO" id="GO:0045492">
    <property type="term" value="P:xylan biosynthetic process"/>
    <property type="evidence" value="ECO:0007669"/>
    <property type="project" value="TreeGrafter"/>
</dbReference>
<dbReference type="AlphaFoldDB" id="A0A2I0KWS9"/>
<feature type="domain" description="Cas1p 10 TM acyl transferase" evidence="9">
    <location>
        <begin position="1"/>
        <end position="78"/>
    </location>
</feature>
<dbReference type="Pfam" id="PF07779">
    <property type="entry name" value="Cas1_AcylT"/>
    <property type="match status" value="1"/>
</dbReference>
<dbReference type="PANTHER" id="PTHR13533:SF48">
    <property type="entry name" value="PROTEIN REDUCED WALL ACETYLATION 2"/>
    <property type="match status" value="1"/>
</dbReference>
<evidence type="ECO:0000256" key="6">
    <source>
        <dbReference type="ARBA" id="ARBA00023136"/>
    </source>
</evidence>
<dbReference type="PANTHER" id="PTHR13533">
    <property type="entry name" value="N-ACETYLNEURAMINATE 9-O-ACETYLTRANSFERASE"/>
    <property type="match status" value="1"/>
</dbReference>